<evidence type="ECO:0000313" key="1">
    <source>
        <dbReference type="EMBL" id="GIF61135.1"/>
    </source>
</evidence>
<dbReference type="RefSeq" id="WP_203707946.1">
    <property type="nucleotide sequence ID" value="NZ_BAAALU010000050.1"/>
</dbReference>
<dbReference type="EMBL" id="BONC01000089">
    <property type="protein sequence ID" value="GIF61135.1"/>
    <property type="molecule type" value="Genomic_DNA"/>
</dbReference>
<reference evidence="1 2" key="1">
    <citation type="submission" date="2021-01" db="EMBL/GenBank/DDBJ databases">
        <title>Whole genome shotgun sequence of Asanoa iriomotensis NBRC 100142.</title>
        <authorList>
            <person name="Komaki H."/>
            <person name="Tamura T."/>
        </authorList>
    </citation>
    <scope>NUCLEOTIDE SEQUENCE [LARGE SCALE GENOMIC DNA]</scope>
    <source>
        <strain evidence="1 2">NBRC 100142</strain>
    </source>
</reference>
<proteinExistence type="predicted"/>
<name>A0ABQ4CFP9_9ACTN</name>
<dbReference type="Proteomes" id="UP000624325">
    <property type="component" value="Unassembled WGS sequence"/>
</dbReference>
<evidence type="ECO:0000313" key="2">
    <source>
        <dbReference type="Proteomes" id="UP000624325"/>
    </source>
</evidence>
<accession>A0ABQ4CFP9</accession>
<keyword evidence="2" id="KW-1185">Reference proteome</keyword>
<gene>
    <name evidence="1" type="ORF">Air01nite_72300</name>
</gene>
<protein>
    <submittedName>
        <fullName evidence="1">Uncharacterized protein</fullName>
    </submittedName>
</protein>
<sequence>MERAELISLLTSGADADVACREALERGADFHVFTDEGGPIPASQLAPTYRRREAGIHRQGIETLGFAAAVETLETLGNQPVLLGRVVSDEPLMSFVLFLTPDTTSVLACLGVGQLPPRT</sequence>
<comment type="caution">
    <text evidence="1">The sequence shown here is derived from an EMBL/GenBank/DDBJ whole genome shotgun (WGS) entry which is preliminary data.</text>
</comment>
<organism evidence="1 2">
    <name type="scientific">Asanoa iriomotensis</name>
    <dbReference type="NCBI Taxonomy" id="234613"/>
    <lineage>
        <taxon>Bacteria</taxon>
        <taxon>Bacillati</taxon>
        <taxon>Actinomycetota</taxon>
        <taxon>Actinomycetes</taxon>
        <taxon>Micromonosporales</taxon>
        <taxon>Micromonosporaceae</taxon>
        <taxon>Asanoa</taxon>
    </lineage>
</organism>